<organism evidence="1 2">
    <name type="scientific">Vagococcus lutrae</name>
    <dbReference type="NCBI Taxonomy" id="81947"/>
    <lineage>
        <taxon>Bacteria</taxon>
        <taxon>Bacillati</taxon>
        <taxon>Bacillota</taxon>
        <taxon>Bacilli</taxon>
        <taxon>Lactobacillales</taxon>
        <taxon>Enterococcaceae</taxon>
        <taxon>Vagococcus</taxon>
    </lineage>
</organism>
<evidence type="ECO:0000313" key="1">
    <source>
        <dbReference type="EMBL" id="WCG22950.1"/>
    </source>
</evidence>
<dbReference type="AlphaFoldDB" id="A0AAE9XIX6"/>
<dbReference type="RefSeq" id="WP_252998998.1">
    <property type="nucleotide sequence ID" value="NZ_CP116503.1"/>
</dbReference>
<gene>
    <name evidence="1" type="ORF">PML95_01510</name>
</gene>
<evidence type="ECO:0000313" key="2">
    <source>
        <dbReference type="Proteomes" id="UP001179600"/>
    </source>
</evidence>
<protein>
    <submittedName>
        <fullName evidence="1">Uncharacterized protein</fullName>
    </submittedName>
</protein>
<proteinExistence type="predicted"/>
<dbReference type="Proteomes" id="UP001179600">
    <property type="component" value="Chromosome"/>
</dbReference>
<reference evidence="1" key="1">
    <citation type="submission" date="2023-01" db="EMBL/GenBank/DDBJ databases">
        <title>Oxazolidinone resistance genes in florfenicol resistant enterococci from beef cattle and veal calves at slaughter.</title>
        <authorList>
            <person name="Biggel M."/>
        </authorList>
    </citation>
    <scope>NUCLEOTIDE SEQUENCE</scope>
    <source>
        <strain evidence="1">K204-1</strain>
    </source>
</reference>
<name>A0AAE9XIX6_9ENTE</name>
<sequence>MKKLVWAIPFLILLSLPTIWQKLQSQTISYHDYQITGKITDEESIKDAVDVVLINNDAANSENIEAYLDTLSPESRKATKKELTTFFKTYDVTHDILSIKVLEQSNQKVVLEVTKESHNHNQATFTDHRAENVITLQKQAGNWQIVETFLNNTQKL</sequence>
<dbReference type="EMBL" id="CP116507">
    <property type="protein sequence ID" value="WCG22950.1"/>
    <property type="molecule type" value="Genomic_DNA"/>
</dbReference>
<accession>A0AAE9XIX6</accession>